<comment type="caution">
    <text evidence="2">The sequence shown here is derived from an EMBL/GenBank/DDBJ whole genome shotgun (WGS) entry which is preliminary data.</text>
</comment>
<dbReference type="EMBL" id="BAABDH010000092">
    <property type="protein sequence ID" value="GAA3944897.1"/>
    <property type="molecule type" value="Genomic_DNA"/>
</dbReference>
<feature type="domain" description="Outer membrane protein beta-barrel" evidence="1">
    <location>
        <begin position="11"/>
        <end position="147"/>
    </location>
</feature>
<evidence type="ECO:0000259" key="1">
    <source>
        <dbReference type="Pfam" id="PF13568"/>
    </source>
</evidence>
<organism evidence="2 3">
    <name type="scientific">Hymenobacter algoricola</name>
    <dbReference type="NCBI Taxonomy" id="486267"/>
    <lineage>
        <taxon>Bacteria</taxon>
        <taxon>Pseudomonadati</taxon>
        <taxon>Bacteroidota</taxon>
        <taxon>Cytophagia</taxon>
        <taxon>Cytophagales</taxon>
        <taxon>Hymenobacteraceae</taxon>
        <taxon>Hymenobacter</taxon>
    </lineage>
</organism>
<dbReference type="Proteomes" id="UP001499909">
    <property type="component" value="Unassembled WGS sequence"/>
</dbReference>
<dbReference type="Pfam" id="PF13568">
    <property type="entry name" value="OMP_b-brl_2"/>
    <property type="match status" value="1"/>
</dbReference>
<proteinExistence type="predicted"/>
<keyword evidence="3" id="KW-1185">Reference proteome</keyword>
<evidence type="ECO:0000313" key="2">
    <source>
        <dbReference type="EMBL" id="GAA3944897.1"/>
    </source>
</evidence>
<dbReference type="InterPro" id="IPR025665">
    <property type="entry name" value="Beta-barrel_OMP_2"/>
</dbReference>
<reference evidence="3" key="1">
    <citation type="journal article" date="2019" name="Int. J. Syst. Evol. Microbiol.">
        <title>The Global Catalogue of Microorganisms (GCM) 10K type strain sequencing project: providing services to taxonomists for standard genome sequencing and annotation.</title>
        <authorList>
            <consortium name="The Broad Institute Genomics Platform"/>
            <consortium name="The Broad Institute Genome Sequencing Center for Infectious Disease"/>
            <person name="Wu L."/>
            <person name="Ma J."/>
        </authorList>
    </citation>
    <scope>NUCLEOTIDE SEQUENCE [LARGE SCALE GENOMIC DNA]</scope>
    <source>
        <strain evidence="3">JCM 17214</strain>
    </source>
</reference>
<accession>A0ABP7NG07</accession>
<gene>
    <name evidence="2" type="ORF">GCM10022406_28860</name>
</gene>
<protein>
    <recommendedName>
        <fullName evidence="1">Outer membrane protein beta-barrel domain-containing protein</fullName>
    </recommendedName>
</protein>
<sequence>MAVLDGKIDQHTSPKVYYHAGLLYEIKVAGPLSVQPELLYSLQGTETKSDFENYDTRLHYLTLPLLAKVHLGPLFVEGGPQFGVLLTARDAGTMLVSAPGATTQYGSTSRQVEDSYKRGDLSLCAGAGVKFGPLLLGARFNAGLNDINDVKSVSGVNDPKLHNRVFQGYVALQLGDD</sequence>
<evidence type="ECO:0000313" key="3">
    <source>
        <dbReference type="Proteomes" id="UP001499909"/>
    </source>
</evidence>
<name>A0ABP7NG07_9BACT</name>